<keyword evidence="1" id="KW-1133">Transmembrane helix</keyword>
<dbReference type="EMBL" id="QVTD01000003">
    <property type="protein sequence ID" value="RFU65685.1"/>
    <property type="molecule type" value="Genomic_DNA"/>
</dbReference>
<evidence type="ECO:0000313" key="3">
    <source>
        <dbReference type="Proteomes" id="UP000262939"/>
    </source>
</evidence>
<dbReference type="InterPro" id="IPR053468">
    <property type="entry name" value="ComGE-like"/>
</dbReference>
<dbReference type="NCBIfam" id="NF041013">
    <property type="entry name" value="T4P_ComGE"/>
    <property type="match status" value="1"/>
</dbReference>
<gene>
    <name evidence="2" type="ORF">D0466_07385</name>
</gene>
<protein>
    <submittedName>
        <fullName evidence="2">Type II secretion system protein</fullName>
    </submittedName>
</protein>
<name>A0A372LHA0_9BACI</name>
<organism evidence="2 3">
    <name type="scientific">Peribacillus glennii</name>
    <dbReference type="NCBI Taxonomy" id="2303991"/>
    <lineage>
        <taxon>Bacteria</taxon>
        <taxon>Bacillati</taxon>
        <taxon>Bacillota</taxon>
        <taxon>Bacilli</taxon>
        <taxon>Bacillales</taxon>
        <taxon>Bacillaceae</taxon>
        <taxon>Peribacillus</taxon>
    </lineage>
</organism>
<keyword evidence="1" id="KW-0472">Membrane</keyword>
<reference evidence="2 3" key="1">
    <citation type="submission" date="2018-08" db="EMBL/GenBank/DDBJ databases">
        <title>Bacillus chawlae sp. nov., Bacillus glennii sp. nov., and Bacillus saganii sp. nov. Isolated from the Vehicle Assembly Building at Kennedy Space Center where the Viking Spacecraft were Assembled.</title>
        <authorList>
            <person name="Seuylemezian A."/>
            <person name="Vaishampayan P."/>
        </authorList>
    </citation>
    <scope>NUCLEOTIDE SEQUENCE [LARGE SCALE GENOMIC DNA]</scope>
    <source>
        <strain evidence="2 3">V44-8</strain>
    </source>
</reference>
<dbReference type="Proteomes" id="UP000262939">
    <property type="component" value="Unassembled WGS sequence"/>
</dbReference>
<comment type="caution">
    <text evidence="2">The sequence shown here is derived from an EMBL/GenBank/DDBJ whole genome shotgun (WGS) entry which is preliminary data.</text>
</comment>
<dbReference type="AlphaFoldDB" id="A0A372LHA0"/>
<sequence length="111" mass="12938">MKNSDGYIFVEMLAAFFVFSFICFSILPIYQKIIADKDDVKIRMEAIHLLYEQLQAYMEGEIEAVDETITKNGETYHMKWEAEPVFAMIRGCIHYKNHGEKNVSVCDSTKR</sequence>
<keyword evidence="3" id="KW-1185">Reference proteome</keyword>
<dbReference type="RefSeq" id="WP_117321857.1">
    <property type="nucleotide sequence ID" value="NZ_QVTD01000003.1"/>
</dbReference>
<feature type="transmembrane region" description="Helical" evidence="1">
    <location>
        <begin position="6"/>
        <end position="27"/>
    </location>
</feature>
<proteinExistence type="predicted"/>
<evidence type="ECO:0000313" key="2">
    <source>
        <dbReference type="EMBL" id="RFU65685.1"/>
    </source>
</evidence>
<keyword evidence="1" id="KW-0812">Transmembrane</keyword>
<evidence type="ECO:0000256" key="1">
    <source>
        <dbReference type="SAM" id="Phobius"/>
    </source>
</evidence>
<dbReference type="OrthoDB" id="2874972at2"/>
<accession>A0A372LHA0</accession>